<evidence type="ECO:0000256" key="1">
    <source>
        <dbReference type="ARBA" id="ARBA00004286"/>
    </source>
</evidence>
<reference evidence="11" key="1">
    <citation type="journal article" date="2023" name="G3 (Bethesda)">
        <title>A reference genome for the long-term kleptoplast-retaining sea slug Elysia crispata morphotype clarki.</title>
        <authorList>
            <person name="Eastman K.E."/>
            <person name="Pendleton A.L."/>
            <person name="Shaikh M.A."/>
            <person name="Suttiyut T."/>
            <person name="Ogas R."/>
            <person name="Tomko P."/>
            <person name="Gavelis G."/>
            <person name="Widhalm J.R."/>
            <person name="Wisecaver J.H."/>
        </authorList>
    </citation>
    <scope>NUCLEOTIDE SEQUENCE</scope>
    <source>
        <strain evidence="11">ECLA1</strain>
    </source>
</reference>
<keyword evidence="5" id="KW-0949">S-adenosyl-L-methionine</keyword>
<evidence type="ECO:0000256" key="6">
    <source>
        <dbReference type="ARBA" id="ARBA00022723"/>
    </source>
</evidence>
<keyword evidence="12" id="KW-1185">Reference proteome</keyword>
<dbReference type="InterPro" id="IPR007728">
    <property type="entry name" value="Pre-SET_dom"/>
</dbReference>
<name>A0AAE1EAQ0_9GAST</name>
<evidence type="ECO:0000259" key="9">
    <source>
        <dbReference type="PROSITE" id="PS50280"/>
    </source>
</evidence>
<dbReference type="PANTHER" id="PTHR46223:SF3">
    <property type="entry name" value="HISTONE-LYSINE N-METHYLTRANSFERASE SET-23"/>
    <property type="match status" value="1"/>
</dbReference>
<keyword evidence="6" id="KW-0479">Metal-binding</keyword>
<dbReference type="PROSITE" id="PS50280">
    <property type="entry name" value="SET"/>
    <property type="match status" value="1"/>
</dbReference>
<dbReference type="SUPFAM" id="SSF82199">
    <property type="entry name" value="SET domain"/>
    <property type="match status" value="1"/>
</dbReference>
<gene>
    <name evidence="11" type="ORF">RRG08_003076</name>
</gene>
<evidence type="ECO:0008006" key="13">
    <source>
        <dbReference type="Google" id="ProtNLM"/>
    </source>
</evidence>
<dbReference type="InterPro" id="IPR046341">
    <property type="entry name" value="SET_dom_sf"/>
</dbReference>
<dbReference type="Proteomes" id="UP001283361">
    <property type="component" value="Unassembled WGS sequence"/>
</dbReference>
<keyword evidence="3" id="KW-0489">Methyltransferase</keyword>
<comment type="subcellular location">
    <subcellularLocation>
        <location evidence="1">Chromosome</location>
    </subcellularLocation>
</comment>
<dbReference type="Pfam" id="PF00856">
    <property type="entry name" value="SET"/>
    <property type="match status" value="1"/>
</dbReference>
<evidence type="ECO:0000259" key="10">
    <source>
        <dbReference type="PROSITE" id="PS50867"/>
    </source>
</evidence>
<protein>
    <recommendedName>
        <fullName evidence="13">Histone-lysine N-methyltransferase SETMAR</fullName>
    </recommendedName>
</protein>
<evidence type="ECO:0000313" key="11">
    <source>
        <dbReference type="EMBL" id="KAK3800669.1"/>
    </source>
</evidence>
<dbReference type="InterPro" id="IPR050973">
    <property type="entry name" value="H3K9_Histone-Lys_N-MTase"/>
</dbReference>
<organism evidence="11 12">
    <name type="scientific">Elysia crispata</name>
    <name type="common">lettuce slug</name>
    <dbReference type="NCBI Taxonomy" id="231223"/>
    <lineage>
        <taxon>Eukaryota</taxon>
        <taxon>Metazoa</taxon>
        <taxon>Spiralia</taxon>
        <taxon>Lophotrochozoa</taxon>
        <taxon>Mollusca</taxon>
        <taxon>Gastropoda</taxon>
        <taxon>Heterobranchia</taxon>
        <taxon>Euthyneura</taxon>
        <taxon>Panpulmonata</taxon>
        <taxon>Sacoglossa</taxon>
        <taxon>Placobranchoidea</taxon>
        <taxon>Plakobranchidae</taxon>
        <taxon>Elysia</taxon>
    </lineage>
</organism>
<evidence type="ECO:0000313" key="12">
    <source>
        <dbReference type="Proteomes" id="UP001283361"/>
    </source>
</evidence>
<keyword evidence="2" id="KW-0158">Chromosome</keyword>
<feature type="region of interest" description="Disordered" evidence="8">
    <location>
        <begin position="265"/>
        <end position="302"/>
    </location>
</feature>
<keyword evidence="7" id="KW-0862">Zinc</keyword>
<dbReference type="SMART" id="SM00468">
    <property type="entry name" value="PreSET"/>
    <property type="match status" value="1"/>
</dbReference>
<evidence type="ECO:0000256" key="5">
    <source>
        <dbReference type="ARBA" id="ARBA00022691"/>
    </source>
</evidence>
<evidence type="ECO:0000256" key="7">
    <source>
        <dbReference type="ARBA" id="ARBA00022833"/>
    </source>
</evidence>
<dbReference type="SMART" id="SM00317">
    <property type="entry name" value="SET"/>
    <property type="match status" value="1"/>
</dbReference>
<feature type="domain" description="Pre-SET" evidence="10">
    <location>
        <begin position="61"/>
        <end position="125"/>
    </location>
</feature>
<dbReference type="GO" id="GO:0008270">
    <property type="term" value="F:zinc ion binding"/>
    <property type="evidence" value="ECO:0007669"/>
    <property type="project" value="InterPro"/>
</dbReference>
<dbReference type="InterPro" id="IPR001214">
    <property type="entry name" value="SET_dom"/>
</dbReference>
<evidence type="ECO:0000256" key="2">
    <source>
        <dbReference type="ARBA" id="ARBA00022454"/>
    </source>
</evidence>
<dbReference type="EMBL" id="JAWDGP010000422">
    <property type="protein sequence ID" value="KAK3800669.1"/>
    <property type="molecule type" value="Genomic_DNA"/>
</dbReference>
<dbReference type="AlphaFoldDB" id="A0AAE1EAQ0"/>
<dbReference type="PROSITE" id="PS50867">
    <property type="entry name" value="PRE_SET"/>
    <property type="match status" value="1"/>
</dbReference>
<feature type="domain" description="SET" evidence="9">
    <location>
        <begin position="128"/>
        <end position="252"/>
    </location>
</feature>
<dbReference type="GO" id="GO:0005634">
    <property type="term" value="C:nucleus"/>
    <property type="evidence" value="ECO:0007669"/>
    <property type="project" value="InterPro"/>
</dbReference>
<dbReference type="GO" id="GO:0032259">
    <property type="term" value="P:methylation"/>
    <property type="evidence" value="ECO:0007669"/>
    <property type="project" value="UniProtKB-KW"/>
</dbReference>
<feature type="compositionally biased region" description="Basic residues" evidence="8">
    <location>
        <begin position="288"/>
        <end position="297"/>
    </location>
</feature>
<dbReference type="PANTHER" id="PTHR46223">
    <property type="entry name" value="HISTONE-LYSINE N-METHYLTRANSFERASE SUV39H"/>
    <property type="match status" value="1"/>
</dbReference>
<keyword evidence="4" id="KW-0808">Transferase</keyword>
<dbReference type="Gene3D" id="2.170.270.10">
    <property type="entry name" value="SET domain"/>
    <property type="match status" value="1"/>
</dbReference>
<comment type="caution">
    <text evidence="11">The sequence shown here is derived from an EMBL/GenBank/DDBJ whole genome shotgun (WGS) entry which is preliminary data.</text>
</comment>
<dbReference type="GO" id="GO:0005694">
    <property type="term" value="C:chromosome"/>
    <property type="evidence" value="ECO:0007669"/>
    <property type="project" value="UniProtKB-SubCell"/>
</dbReference>
<proteinExistence type="predicted"/>
<evidence type="ECO:0000256" key="4">
    <source>
        <dbReference type="ARBA" id="ARBA00022679"/>
    </source>
</evidence>
<sequence length="372" mass="41434">MHFSINEDISDGIEKYPVPVLLEQGDEACIKTSWNPTNLKYVKTNVPGPGCNRELLSEQYVGCTCEKDCEVETCSCLQNFGSAYDTNGILTESFVKQQTSKPILECGDDCSCKMNSCSNRVVQKGVTAKFGVCYFEGKGFGLKILENLQRCSFVCEYAGEIVDRAEAKKRLQVTDSSGLSNYLICLREHVFNGDICTFVDPCCVGNLGRFINHSCDPNLIMLPVRINHSIPRLALFSRKDLKVGEELTFDYSGNATFSCDQNQGLAKPEGRYQESQEDQEESAVVGKRASKMRRKRNGNTQKNFTIKNLCRSSHKLSKDKIFAMKLKRNLNISGSVSQPSSSEEYHPSVGPRRICLHLLRHSSGSSCLDMGS</sequence>
<evidence type="ECO:0000256" key="3">
    <source>
        <dbReference type="ARBA" id="ARBA00022603"/>
    </source>
</evidence>
<dbReference type="GO" id="GO:0042054">
    <property type="term" value="F:histone methyltransferase activity"/>
    <property type="evidence" value="ECO:0007669"/>
    <property type="project" value="InterPro"/>
</dbReference>
<accession>A0AAE1EAQ0</accession>
<dbReference type="Pfam" id="PF05033">
    <property type="entry name" value="Pre-SET"/>
    <property type="match status" value="1"/>
</dbReference>
<evidence type="ECO:0000256" key="8">
    <source>
        <dbReference type="SAM" id="MobiDB-lite"/>
    </source>
</evidence>